<dbReference type="KEGG" id="buo:BRPE64_BCDS02150"/>
<evidence type="ECO:0000259" key="10">
    <source>
        <dbReference type="PROSITE" id="PS50113"/>
    </source>
</evidence>
<dbReference type="SUPFAM" id="SSF52172">
    <property type="entry name" value="CheY-like"/>
    <property type="match status" value="1"/>
</dbReference>
<dbReference type="PANTHER" id="PTHR43047:SF72">
    <property type="entry name" value="OSMOSENSING HISTIDINE PROTEIN KINASE SLN1"/>
    <property type="match status" value="1"/>
</dbReference>
<dbReference type="HOGENOM" id="CLU_000445_114_15_4"/>
<dbReference type="InterPro" id="IPR005467">
    <property type="entry name" value="His_kinase_dom"/>
</dbReference>
<organism evidence="11 12">
    <name type="scientific">Caballeronia insecticola</name>
    <dbReference type="NCBI Taxonomy" id="758793"/>
    <lineage>
        <taxon>Bacteria</taxon>
        <taxon>Pseudomonadati</taxon>
        <taxon>Pseudomonadota</taxon>
        <taxon>Betaproteobacteria</taxon>
        <taxon>Burkholderiales</taxon>
        <taxon>Burkholderiaceae</taxon>
        <taxon>Caballeronia</taxon>
    </lineage>
</organism>
<dbReference type="InterPro" id="IPR000700">
    <property type="entry name" value="PAS-assoc_C"/>
</dbReference>
<protein>
    <recommendedName>
        <fullName evidence="2">histidine kinase</fullName>
        <ecNumber evidence="2">2.7.13.3</ecNumber>
    </recommendedName>
</protein>
<dbReference type="InterPro" id="IPR036890">
    <property type="entry name" value="HATPase_C_sf"/>
</dbReference>
<dbReference type="SMART" id="SM00086">
    <property type="entry name" value="PAC"/>
    <property type="match status" value="2"/>
</dbReference>
<dbReference type="EC" id="2.7.13.3" evidence="2"/>
<dbReference type="SUPFAM" id="SSF47384">
    <property type="entry name" value="Homodimeric domain of signal transducing histidine kinase"/>
    <property type="match status" value="1"/>
</dbReference>
<evidence type="ECO:0000313" key="11">
    <source>
        <dbReference type="EMBL" id="BAN24876.1"/>
    </source>
</evidence>
<feature type="modified residue" description="4-aspartylphosphate" evidence="6">
    <location>
        <position position="612"/>
    </location>
</feature>
<dbReference type="Gene3D" id="3.40.50.2300">
    <property type="match status" value="1"/>
</dbReference>
<dbReference type="PROSITE" id="PS50109">
    <property type="entry name" value="HIS_KIN"/>
    <property type="match status" value="1"/>
</dbReference>
<dbReference type="InterPro" id="IPR011006">
    <property type="entry name" value="CheY-like_superfamily"/>
</dbReference>
<evidence type="ECO:0000259" key="9">
    <source>
        <dbReference type="PROSITE" id="PS50112"/>
    </source>
</evidence>
<evidence type="ECO:0000256" key="4">
    <source>
        <dbReference type="ARBA" id="ARBA00022679"/>
    </source>
</evidence>
<dbReference type="GO" id="GO:0005886">
    <property type="term" value="C:plasma membrane"/>
    <property type="evidence" value="ECO:0007669"/>
    <property type="project" value="TreeGrafter"/>
</dbReference>
<dbReference type="PROSITE" id="PS50112">
    <property type="entry name" value="PAS"/>
    <property type="match status" value="2"/>
</dbReference>
<keyword evidence="4" id="KW-0808">Transferase</keyword>
<accession>R4WZG4</accession>
<feature type="domain" description="PAC" evidence="10">
    <location>
        <begin position="259"/>
        <end position="311"/>
    </location>
</feature>
<evidence type="ECO:0000259" key="8">
    <source>
        <dbReference type="PROSITE" id="PS50110"/>
    </source>
</evidence>
<feature type="domain" description="Response regulatory" evidence="8">
    <location>
        <begin position="563"/>
        <end position="679"/>
    </location>
</feature>
<proteinExistence type="predicted"/>
<dbReference type="SUPFAM" id="SSF55785">
    <property type="entry name" value="PYP-like sensor domain (PAS domain)"/>
    <property type="match status" value="2"/>
</dbReference>
<name>R4WZG4_9BURK</name>
<dbReference type="GO" id="GO:0009927">
    <property type="term" value="F:histidine phosphotransfer kinase activity"/>
    <property type="evidence" value="ECO:0007669"/>
    <property type="project" value="TreeGrafter"/>
</dbReference>
<evidence type="ECO:0000256" key="3">
    <source>
        <dbReference type="ARBA" id="ARBA00022553"/>
    </source>
</evidence>
<dbReference type="SMART" id="SM00388">
    <property type="entry name" value="HisKA"/>
    <property type="match status" value="1"/>
</dbReference>
<feature type="domain" description="PAS" evidence="9">
    <location>
        <begin position="56"/>
        <end position="104"/>
    </location>
</feature>
<dbReference type="Gene3D" id="1.10.287.130">
    <property type="match status" value="1"/>
</dbReference>
<dbReference type="CDD" id="cd00130">
    <property type="entry name" value="PAS"/>
    <property type="match status" value="2"/>
</dbReference>
<dbReference type="InterPro" id="IPR035965">
    <property type="entry name" value="PAS-like_dom_sf"/>
</dbReference>
<keyword evidence="3 6" id="KW-0597">Phosphoprotein</keyword>
<dbReference type="PATRIC" id="fig|758793.3.peg.3123"/>
<dbReference type="Pfam" id="PF02518">
    <property type="entry name" value="HATPase_c"/>
    <property type="match status" value="1"/>
</dbReference>
<dbReference type="InterPro" id="IPR001610">
    <property type="entry name" value="PAC"/>
</dbReference>
<reference evidence="11 12" key="2">
    <citation type="journal article" date="2018" name="Int. J. Syst. Evol. Microbiol.">
        <title>Burkholderia insecticola sp. nov., a gut symbiotic bacterium of the bean bug Riptortus pedestris.</title>
        <authorList>
            <person name="Takeshita K."/>
            <person name="Tamaki H."/>
            <person name="Ohbayashi T."/>
            <person name="Meng X.-Y."/>
            <person name="Sone T."/>
            <person name="Mitani Y."/>
            <person name="Peeters C."/>
            <person name="Kikuchi Y."/>
            <person name="Vandamme P."/>
        </authorList>
    </citation>
    <scope>NUCLEOTIDE SEQUENCE [LARGE SCALE GENOMIC DNA]</scope>
    <source>
        <strain evidence="11">RPE64</strain>
    </source>
</reference>
<dbReference type="EMBL" id="AP013059">
    <property type="protein sequence ID" value="BAN24876.1"/>
    <property type="molecule type" value="Genomic_DNA"/>
</dbReference>
<dbReference type="InterPro" id="IPR001789">
    <property type="entry name" value="Sig_transdc_resp-reg_receiver"/>
</dbReference>
<dbReference type="SUPFAM" id="SSF55874">
    <property type="entry name" value="ATPase domain of HSP90 chaperone/DNA topoisomerase II/histidine kinase"/>
    <property type="match status" value="1"/>
</dbReference>
<dbReference type="GO" id="GO:0000155">
    <property type="term" value="F:phosphorelay sensor kinase activity"/>
    <property type="evidence" value="ECO:0007669"/>
    <property type="project" value="InterPro"/>
</dbReference>
<feature type="domain" description="Histidine kinase" evidence="7">
    <location>
        <begin position="321"/>
        <end position="539"/>
    </location>
</feature>
<evidence type="ECO:0000256" key="5">
    <source>
        <dbReference type="ARBA" id="ARBA00022777"/>
    </source>
</evidence>
<dbReference type="STRING" id="758793.BRPE64_BCDS02150"/>
<dbReference type="AlphaFoldDB" id="R4WZG4"/>
<comment type="catalytic activity">
    <reaction evidence="1">
        <text>ATP + protein L-histidine = ADP + protein N-phospho-L-histidine.</text>
        <dbReference type="EC" id="2.7.13.3"/>
    </reaction>
</comment>
<dbReference type="InterPro" id="IPR003594">
    <property type="entry name" value="HATPase_dom"/>
</dbReference>
<keyword evidence="5 11" id="KW-0418">Kinase</keyword>
<dbReference type="SMART" id="SM00448">
    <property type="entry name" value="REC"/>
    <property type="match status" value="1"/>
</dbReference>
<dbReference type="Pfam" id="PF00512">
    <property type="entry name" value="HisKA"/>
    <property type="match status" value="1"/>
</dbReference>
<gene>
    <name evidence="11" type="ORF">BRPE64_BCDS02150</name>
</gene>
<evidence type="ECO:0000313" key="12">
    <source>
        <dbReference type="Proteomes" id="UP000013966"/>
    </source>
</evidence>
<dbReference type="PROSITE" id="PS50110">
    <property type="entry name" value="RESPONSE_REGULATORY"/>
    <property type="match status" value="1"/>
</dbReference>
<evidence type="ECO:0000256" key="6">
    <source>
        <dbReference type="PROSITE-ProRule" id="PRU00169"/>
    </source>
</evidence>
<dbReference type="Gene3D" id="3.30.450.20">
    <property type="entry name" value="PAS domain"/>
    <property type="match status" value="2"/>
</dbReference>
<dbReference type="PANTHER" id="PTHR43047">
    <property type="entry name" value="TWO-COMPONENT HISTIDINE PROTEIN KINASE"/>
    <property type="match status" value="1"/>
</dbReference>
<dbReference type="PROSITE" id="PS50113">
    <property type="entry name" value="PAC"/>
    <property type="match status" value="2"/>
</dbReference>
<dbReference type="InterPro" id="IPR003661">
    <property type="entry name" value="HisK_dim/P_dom"/>
</dbReference>
<dbReference type="InterPro" id="IPR004358">
    <property type="entry name" value="Sig_transdc_His_kin-like_C"/>
</dbReference>
<dbReference type="Pfam" id="PF00072">
    <property type="entry name" value="Response_reg"/>
    <property type="match status" value="1"/>
</dbReference>
<dbReference type="PRINTS" id="PR00344">
    <property type="entry name" value="BCTRLSENSOR"/>
</dbReference>
<dbReference type="Gene3D" id="3.30.565.10">
    <property type="entry name" value="Histidine kinase-like ATPase, C-terminal domain"/>
    <property type="match status" value="1"/>
</dbReference>
<dbReference type="NCBIfam" id="TIGR00229">
    <property type="entry name" value="sensory_box"/>
    <property type="match status" value="2"/>
</dbReference>
<evidence type="ECO:0000259" key="7">
    <source>
        <dbReference type="PROSITE" id="PS50109"/>
    </source>
</evidence>
<feature type="domain" description="PAS" evidence="9">
    <location>
        <begin position="184"/>
        <end position="257"/>
    </location>
</feature>
<dbReference type="Proteomes" id="UP000013966">
    <property type="component" value="Chromosome 2"/>
</dbReference>
<keyword evidence="12" id="KW-1185">Reference proteome</keyword>
<sequence>MVSTDCAADVRIFCACSSKYDSRSRIAIIIRTMTRPRAAAPTLDAARPAANEHGLSDAQYHALVDAIEDCAIFMLDLNGCITTWNTGARRIKGYEAHEIIGQHLSRFYTAESVARGWPQYELEQAYATGRFEDEGWRVRKDGSLFWANVVITAARDTSGEIIGYAKYTRDLTTKRAEEEKLRLSEERFRLLVESVSDYAIFMLDPSGHIASWNTGAMRIKGYQPSEILGKHFSLFYGPEDLAANLPEIELQTAIRTGRVENEGWRVRKDGSLFWANVVITAVYDEHRVLRGFAKVTRDMSERKRLEQLEVSSRRISEFLATLAHELRNPLAPVRNAIGVMQMDADMPPRVAACRDIIDRQTSHLGRLVDDLLDMGRITTGKIDLRMTRADVSDIVARSIELVRPSTDERAQTVATTMPPRPAYVMGDATRLVQVVQNLLSNASKFSPRASTISVDVECEANALLLKVIDTGRGISQKGLMTIFDLFVQEDHYLNPGESGLGIGLTLCRSIVELHGGSITAASGGPNLGSTFTVRLPYASDDDAPRPHRVLAQSAEMAAGNGVRVVVIDDNRDSADSLAMLLQMKGHDVRIAYHGKEGIEVVRHFPPELILLDLALPDMDGYAVLRMLRSLRLIGRAKVAAMTGFGQSSDKERSASAGFDAHLVKPVDFDELDRLLERVGGREA</sequence>
<dbReference type="Pfam" id="PF13426">
    <property type="entry name" value="PAS_9"/>
    <property type="match status" value="2"/>
</dbReference>
<dbReference type="CDD" id="cd00082">
    <property type="entry name" value="HisKA"/>
    <property type="match status" value="1"/>
</dbReference>
<reference evidence="11 12" key="1">
    <citation type="journal article" date="2013" name="Genome Announc.">
        <title>Complete Genome Sequence of Burkholderia sp. Strain RPE64, Bacterial Symbiont of the Bean Bug Riptortus pedestris.</title>
        <authorList>
            <person name="Shibata T.F."/>
            <person name="Maeda T."/>
            <person name="Nikoh N."/>
            <person name="Yamaguchi K."/>
            <person name="Oshima K."/>
            <person name="Hattori M."/>
            <person name="Nishiyama T."/>
            <person name="Hasebe M."/>
            <person name="Fukatsu T."/>
            <person name="Kikuchi Y."/>
            <person name="Shigenobu S."/>
        </authorList>
    </citation>
    <scope>NUCLEOTIDE SEQUENCE [LARGE SCALE GENOMIC DNA]</scope>
</reference>
<dbReference type="CDD" id="cd17580">
    <property type="entry name" value="REC_2_DhkD-like"/>
    <property type="match status" value="1"/>
</dbReference>
<dbReference type="SMART" id="SM00387">
    <property type="entry name" value="HATPase_c"/>
    <property type="match status" value="1"/>
</dbReference>
<evidence type="ECO:0000256" key="2">
    <source>
        <dbReference type="ARBA" id="ARBA00012438"/>
    </source>
</evidence>
<dbReference type="InterPro" id="IPR000014">
    <property type="entry name" value="PAS"/>
</dbReference>
<dbReference type="InterPro" id="IPR036097">
    <property type="entry name" value="HisK_dim/P_sf"/>
</dbReference>
<feature type="domain" description="PAC" evidence="10">
    <location>
        <begin position="131"/>
        <end position="183"/>
    </location>
</feature>
<evidence type="ECO:0000256" key="1">
    <source>
        <dbReference type="ARBA" id="ARBA00000085"/>
    </source>
</evidence>
<dbReference type="SMART" id="SM00091">
    <property type="entry name" value="PAS"/>
    <property type="match status" value="2"/>
</dbReference>